<keyword evidence="6" id="KW-1185">Reference proteome</keyword>
<dbReference type="Pfam" id="PF19407">
    <property type="entry name" value="DUF5979"/>
    <property type="match status" value="5"/>
</dbReference>
<feature type="chain" id="PRO_5039423401" description="DUF11 domain-containing protein" evidence="2">
    <location>
        <begin position="31"/>
        <end position="2793"/>
    </location>
</feature>
<feature type="domain" description="DUF11" evidence="3">
    <location>
        <begin position="2605"/>
        <end position="2658"/>
    </location>
</feature>
<keyword evidence="1" id="KW-0812">Transmembrane</keyword>
<feature type="domain" description="DUF5979" evidence="4">
    <location>
        <begin position="2115"/>
        <end position="2216"/>
    </location>
</feature>
<dbReference type="PANTHER" id="PTHR34819">
    <property type="entry name" value="LARGE CYSTEINE-RICH PERIPLASMIC PROTEIN OMCB"/>
    <property type="match status" value="1"/>
</dbReference>
<dbReference type="InterPro" id="IPR001434">
    <property type="entry name" value="OmcB-like_DUF11"/>
</dbReference>
<sequence>MTSWGQSARRAASRVALVAALGGLFGGVFAAAPAFAAEDSGELLITKTVADDTLGPGDTLVYTITVNCLSFDCADAQLVDALPAQFDDLTLNPSVIVTSPPGGTATHAWSGRTLTVDFAHTGGPGIAAGDGYSVQVRLGVPASLSPDWEWNGVSVENTATVSASNAATVSASDSATVTIPYVVATTTGAAWSPPSTQFKVGEASTLTLRTRNTSNALAETLTLALPTDPSAASNLFQRVDFVSFGTVVFPQGADEVRVDAYDGTVWIDGAFAATPALPGGIAAADVRGLRITFRSSLGAQLVAGGTQGTIVVNLAQRGTVRDGGASLVAGATVTAALSGTVAVPGHGTSTATGSATYTVAGLDSIVYGTLSFTSSRVAAGTSTAAVITGRNDSNGPLQSFTITQPEGFLSEHLTFAGFRSSGSAWPTGATQAVITWFAVDDDGDPAPAPVTLSTPGSAFPNPALAAGQRITGFSIEFTGSIPTSATAGAAFDIDVAEDAVAVSPGSADFVNTARIDGSNDAGAATPRTPSATLTVLYPQVGVSLTKTITPSAAVPAGGRSVVQLRGTTSSDSGYVSPSEIVLTDVAVGGATDYWSAFDVVAIAPTQVPAGSTLEVYSTADGTTWSLVDSVTASGAAQYFQVALADPTTIVGIRFVFTDADGGFSQGTTVQGNIAFVARGVLRGTSDPTASGVVVSEYLNTATVVATGDVTLPGTSDRVTADASATAVGRVKDLAGSGGTGLMFDKTWVEVAGGATVSTQSRLQRTVRLQWGTEVSGYDEAVLADPADPSRPVGETVFQAFDLVRIPAISSTIDPLIAYDRIADIEIYTAADGWVSIYSSACAPVSRCEGGFLGYTLTTQQRQDALGVRVTFAEYAAARTGDPLAPPVGSGVASGPDTRRFDLIFELRNRVRDASAMTDPTDPWVTADRTYNTVELGEVHNTATLHLDAVSGSSGDTILLLDPTPDLGLSKTVKTTSGSVISTPIAIPYPGDVAASGYPNVRFEMVASNDSVSRAWHLRVTDQMPCTTATVGDCVHATTGGTDGWTVNPYTGATYDPATNPFEYFTIRDIDVVLSANSGIDPAVSTVILWKADGTTQSMSLTAALALTSTALADVVGVSALYSGTSTADGGSIVSGATATLRLDTRLRQYLRSQPTTLVGPATVVNSAFAQVWDGVLDDSGAAAYDSRSASVSLVDASLSIDVGKSYSQSSILEKDRATDVTVTLTANQATSTASTTEVVVEDLDADFWDTFELRSFTSATLPSGANRVRVDVQLGGSSTWTLGTAVAGSPALPAGITTSQVTALRVVFVKADGSLFSTTAPAAGWSTTIRFVVRLRAAHLDDGAAIAFPSTVTNTATASATHPWLGVRTDSYDRSITLDPGTFRVDVEKRTPEKETPAGITLDWSLVVTNTGTGYLDNPTVLDQLPVDASLPTGGPLLFDPTSEITYSTSAGGILPTTGVTVVYDDVARTLSFAWPDGSRLAPNEEYTIVVPLQVAPGLAATYGDVVNRMTFSSDRVLSACTNTSGNGEGVTSVGASGCRTSNDLRTIAASAISSFKGVKGDVDELGVSTTGAVNVTNAATACVADSQGFYRNPCAAHSVIGGTDLWKLQFTNGGNVVATDATIVDVLPRTGDTYLGTGSSRGSTFRPAFAGEVNLLTDTTGGSTFTWEVTTTANPCPSYLTDSTCSTATWQSGPSFPTASYPSVTAIRVNFAFPDGGMDPATTLAITYETVNLPTTSLGDGRAPVTAPLGTPRAWNSFGVYAEFGAGYEDRRVEPVRAGVQLASGPIQVVKQITGTSAAYAPTSFAATASCEVEGVAVVLPASGALTLSAGSATPYTARIDGIPVGSVCEIVETTTGASATSYSPAGASGATLAVAQAASSAVAVPSAQIATITNSYGETSLTVTKAVSTTATVGAFGPFDFTLACTVDTGTTTLTVPLAADDASFTLADTDSHTVTGIPVTARCVVREADSDGATTIGMRVGSGSTTTVAENAPYTVTLGTDAEYVVTATNTYASGRLSVTKEVTGATEYGDGEFDVAVECSYDGQTLFDGTFTLQDGDTELLTPHFPVGTSCAISETQAGGATVAAADRSVTITTGTTNTVLTNRFDVGTLRIDKERTGAWELYGTGPFEAQVVCTWDRPGETDLVIPLPDAGLVALTAGNGYTATVTGLIAGADCTVTETQAGAATHHAVSAPSPSTIPADGESVVQIENYFATGSLRIDKVRDIAEGAEDFAVGPFEVEVACGIDRDGTWYELDLGGDATQTLAAPDYTVTVDDILQGASCTVTETDAGLAITSEVSTDSGAVVIPAAADGPAVVTVTNHFLTGELDVEKTVDETLVQGGELLHYEISVANVGDVEAGGVTITDDLDADLDVDASSIDATDWTCDVTGRDGDGYGGTLECVLDTTLPVGATAPLIGYTATLHPEVAQDAIANTAVVTSTTYVVAGDDDTVSTPVKWLAVDAFTECVQDAPWLDYTVDAHNLDVSGRTMNVIWRGSGGDIVQTDEIEIATDGTVAGRLLFPGAAIDANGDGIAWPGWRPALAGETPEWENLVLDPTLPSYGLRSGASVEFVINPTTTVAIDYPPASPDCAETPDDLPSELWMSKTASTNHLAAGDTFGYTMQVGNSGRGGVTDVTLIDEVPEVLRLLSVTADAPAHAGDPAWVDCVVTDRLPNGYGGTITCELDRDLGAGEQAPDVVLEVQLSPSAPGGAVVNTARLTAYELPTRGIFTGGTGTLTTLALQDSAVVMTTLALTGASPMLGSVIAMTLLGAGGLLVASRRRPAIAGRRNP</sequence>
<dbReference type="Pfam" id="PF01345">
    <property type="entry name" value="DUF11"/>
    <property type="match status" value="2"/>
</dbReference>
<name>A0A8J3M2F0_9MICO</name>
<dbReference type="PANTHER" id="PTHR34819:SF3">
    <property type="entry name" value="CELL SURFACE PROTEIN"/>
    <property type="match status" value="1"/>
</dbReference>
<evidence type="ECO:0000313" key="5">
    <source>
        <dbReference type="EMBL" id="GHF21070.1"/>
    </source>
</evidence>
<keyword evidence="2" id="KW-0732">Signal</keyword>
<feature type="domain" description="DUF5979" evidence="4">
    <location>
        <begin position="1788"/>
        <end position="1898"/>
    </location>
</feature>
<evidence type="ECO:0000313" key="6">
    <source>
        <dbReference type="Proteomes" id="UP000617531"/>
    </source>
</evidence>
<feature type="signal peptide" evidence="2">
    <location>
        <begin position="1"/>
        <end position="30"/>
    </location>
</feature>
<dbReference type="NCBIfam" id="TIGR01451">
    <property type="entry name" value="B_ant_repeat"/>
    <property type="match status" value="2"/>
</dbReference>
<evidence type="ECO:0000256" key="1">
    <source>
        <dbReference type="SAM" id="Phobius"/>
    </source>
</evidence>
<proteinExistence type="predicted"/>
<accession>A0A8J3M2F0</accession>
<feature type="domain" description="DUF5979" evidence="4">
    <location>
        <begin position="1903"/>
        <end position="2016"/>
    </location>
</feature>
<protein>
    <recommendedName>
        <fullName evidence="7">DUF11 domain-containing protein</fullName>
    </recommendedName>
</protein>
<dbReference type="Proteomes" id="UP000617531">
    <property type="component" value="Unassembled WGS sequence"/>
</dbReference>
<reference evidence="5" key="1">
    <citation type="journal article" date="2014" name="Int. J. Syst. Evol. Microbiol.">
        <title>Complete genome sequence of Corynebacterium casei LMG S-19264T (=DSM 44701T), isolated from a smear-ripened cheese.</title>
        <authorList>
            <consortium name="US DOE Joint Genome Institute (JGI-PGF)"/>
            <person name="Walter F."/>
            <person name="Albersmeier A."/>
            <person name="Kalinowski J."/>
            <person name="Ruckert C."/>
        </authorList>
    </citation>
    <scope>NUCLEOTIDE SEQUENCE</scope>
    <source>
        <strain evidence="5">CGMCC 1.16548</strain>
    </source>
</reference>
<dbReference type="RefSeq" id="WP_191283613.1">
    <property type="nucleotide sequence ID" value="NZ_BNAI01000004.1"/>
</dbReference>
<comment type="caution">
    <text evidence="5">The sequence shown here is derived from an EMBL/GenBank/DDBJ whole genome shotgun (WGS) entry which is preliminary data.</text>
</comment>
<dbReference type="Gene3D" id="2.60.40.1140">
    <property type="entry name" value="Collagen-binding surface protein Cna, B-type domain"/>
    <property type="match status" value="1"/>
</dbReference>
<dbReference type="Gene3D" id="2.60.40.740">
    <property type="match status" value="1"/>
</dbReference>
<dbReference type="InterPro" id="IPR047589">
    <property type="entry name" value="DUF11_rpt"/>
</dbReference>
<evidence type="ECO:0000256" key="2">
    <source>
        <dbReference type="SAM" id="SignalP"/>
    </source>
</evidence>
<feature type="domain" description="DUF5979" evidence="4">
    <location>
        <begin position="2230"/>
        <end position="2326"/>
    </location>
</feature>
<dbReference type="InterPro" id="IPR046022">
    <property type="entry name" value="DUF5979"/>
</dbReference>
<dbReference type="InterPro" id="IPR051172">
    <property type="entry name" value="Chlamydia_OmcB"/>
</dbReference>
<dbReference type="EMBL" id="BNAI01000004">
    <property type="protein sequence ID" value="GHF21070.1"/>
    <property type="molecule type" value="Genomic_DNA"/>
</dbReference>
<reference evidence="5" key="2">
    <citation type="submission" date="2020-09" db="EMBL/GenBank/DDBJ databases">
        <authorList>
            <person name="Sun Q."/>
            <person name="Zhou Y."/>
        </authorList>
    </citation>
    <scope>NUCLEOTIDE SEQUENCE</scope>
    <source>
        <strain evidence="5">CGMCC 1.16548</strain>
    </source>
</reference>
<gene>
    <name evidence="5" type="ORF">GCM10011600_22650</name>
</gene>
<feature type="transmembrane region" description="Helical" evidence="1">
    <location>
        <begin position="2762"/>
        <end position="2781"/>
    </location>
</feature>
<organism evidence="5 6">
    <name type="scientific">Pseudolysinimonas yzui</name>
    <dbReference type="NCBI Taxonomy" id="2708254"/>
    <lineage>
        <taxon>Bacteria</taxon>
        <taxon>Bacillati</taxon>
        <taxon>Actinomycetota</taxon>
        <taxon>Actinomycetes</taxon>
        <taxon>Micrococcales</taxon>
        <taxon>Microbacteriaceae</taxon>
        <taxon>Pseudolysinimonas</taxon>
    </lineage>
</organism>
<evidence type="ECO:0000259" key="3">
    <source>
        <dbReference type="Pfam" id="PF01345"/>
    </source>
</evidence>
<evidence type="ECO:0000259" key="4">
    <source>
        <dbReference type="Pfam" id="PF19407"/>
    </source>
</evidence>
<feature type="domain" description="DUF5979" evidence="4">
    <location>
        <begin position="2020"/>
        <end position="2104"/>
    </location>
</feature>
<feature type="domain" description="DUF11" evidence="3">
    <location>
        <begin position="2331"/>
        <end position="2445"/>
    </location>
</feature>
<keyword evidence="1" id="KW-1133">Transmembrane helix</keyword>
<keyword evidence="1" id="KW-0472">Membrane</keyword>
<evidence type="ECO:0008006" key="7">
    <source>
        <dbReference type="Google" id="ProtNLM"/>
    </source>
</evidence>